<feature type="compositionally biased region" description="Polar residues" evidence="1">
    <location>
        <begin position="484"/>
        <end position="496"/>
    </location>
</feature>
<evidence type="ECO:0000313" key="2">
    <source>
        <dbReference type="EMBL" id="CAG8449705.1"/>
    </source>
</evidence>
<organism evidence="2 3">
    <name type="scientific">Ambispora leptoticha</name>
    <dbReference type="NCBI Taxonomy" id="144679"/>
    <lineage>
        <taxon>Eukaryota</taxon>
        <taxon>Fungi</taxon>
        <taxon>Fungi incertae sedis</taxon>
        <taxon>Mucoromycota</taxon>
        <taxon>Glomeromycotina</taxon>
        <taxon>Glomeromycetes</taxon>
        <taxon>Archaeosporales</taxon>
        <taxon>Ambisporaceae</taxon>
        <taxon>Ambispora</taxon>
    </lineage>
</organism>
<proteinExistence type="predicted"/>
<reference evidence="2" key="1">
    <citation type="submission" date="2021-06" db="EMBL/GenBank/DDBJ databases">
        <authorList>
            <person name="Kallberg Y."/>
            <person name="Tangrot J."/>
            <person name="Rosling A."/>
        </authorList>
    </citation>
    <scope>NUCLEOTIDE SEQUENCE</scope>
    <source>
        <strain evidence="2">FL130A</strain>
    </source>
</reference>
<dbReference type="AlphaFoldDB" id="A0A9N8VAL0"/>
<feature type="compositionally biased region" description="Basic residues" evidence="1">
    <location>
        <begin position="527"/>
        <end position="536"/>
    </location>
</feature>
<dbReference type="Proteomes" id="UP000789508">
    <property type="component" value="Unassembled WGS sequence"/>
</dbReference>
<feature type="compositionally biased region" description="Polar residues" evidence="1">
    <location>
        <begin position="437"/>
        <end position="453"/>
    </location>
</feature>
<dbReference type="EMBL" id="CAJVPS010000083">
    <property type="protein sequence ID" value="CAG8449705.1"/>
    <property type="molecule type" value="Genomic_DNA"/>
</dbReference>
<feature type="region of interest" description="Disordered" evidence="1">
    <location>
        <begin position="361"/>
        <end position="549"/>
    </location>
</feature>
<feature type="compositionally biased region" description="Low complexity" evidence="1">
    <location>
        <begin position="109"/>
        <end position="124"/>
    </location>
</feature>
<feature type="compositionally biased region" description="Basic and acidic residues" evidence="1">
    <location>
        <begin position="32"/>
        <end position="43"/>
    </location>
</feature>
<protein>
    <submittedName>
        <fullName evidence="2">12264_t:CDS:1</fullName>
    </submittedName>
</protein>
<keyword evidence="3" id="KW-1185">Reference proteome</keyword>
<evidence type="ECO:0000256" key="1">
    <source>
        <dbReference type="SAM" id="MobiDB-lite"/>
    </source>
</evidence>
<feature type="compositionally biased region" description="Polar residues" evidence="1">
    <location>
        <begin position="258"/>
        <end position="269"/>
    </location>
</feature>
<feature type="region of interest" description="Disordered" evidence="1">
    <location>
        <begin position="258"/>
        <end position="307"/>
    </location>
</feature>
<gene>
    <name evidence="2" type="ORF">ALEPTO_LOCUS925</name>
</gene>
<comment type="caution">
    <text evidence="2">The sequence shown here is derived from an EMBL/GenBank/DDBJ whole genome shotgun (WGS) entry which is preliminary data.</text>
</comment>
<feature type="compositionally biased region" description="Polar residues" evidence="1">
    <location>
        <begin position="278"/>
        <end position="287"/>
    </location>
</feature>
<name>A0A9N8VAL0_9GLOM</name>
<sequence length="549" mass="61582">MSERRNSVTAFEIRFVDDTALEVVDITPERIPPTERHIPDPFRKRDKIPRNSGSFSATTVAPEPLSTFGKDSPTNKNNYGGSKIPMRKGYSTSGRRSKTDPLLSQQKRMSSASMGDSDTSSSTATENTYSYIGGRKSPSSQQKNVKYSIKNKKRGFSGEDNSEQETHRKYSKNNYNNDDDVINERVTSSSSSSLIADKSHYNSGNYSRYVDGLTTPPATPPLSPPLSPTNNKTDSYAAEPSPRNSSIIVDQMVVSDNSSETIVSSTPPSSRKLPPICTSPTTLASATNDDDIELSPSDELPPLKKPMIPHDEVIVPTVAKRLKKQEQFNEFQRYSVPNSPTEHGYTDITDYVEDLFDSDKKYPYTTYPRRKTSVSTSTPRRNTRSRQNSAASRTRPIVKNHQPQTPSHAVVDHIRSQPRINNQNNKVEDNDKEELSENGNSAADTTITNTSDTGAAEDPMRVGRRARREEWVMVVRDDDEKSENSTSTWNGQPSDENSIENEVGRIEEDIQNVYSGRVHQSQDCTHLRRAQRKTTHTRSTERPKQHRRS</sequence>
<accession>A0A9N8VAL0</accession>
<feature type="compositionally biased region" description="Basic and acidic residues" evidence="1">
    <location>
        <begin position="467"/>
        <end position="483"/>
    </location>
</feature>
<feature type="compositionally biased region" description="Pro residues" evidence="1">
    <location>
        <begin position="217"/>
        <end position="227"/>
    </location>
</feature>
<feature type="compositionally biased region" description="Polar residues" evidence="1">
    <location>
        <begin position="512"/>
        <end position="524"/>
    </location>
</feature>
<feature type="compositionally biased region" description="Basic and acidic residues" evidence="1">
    <location>
        <begin position="426"/>
        <end position="435"/>
    </location>
</feature>
<evidence type="ECO:0000313" key="3">
    <source>
        <dbReference type="Proteomes" id="UP000789508"/>
    </source>
</evidence>
<feature type="region of interest" description="Disordered" evidence="1">
    <location>
        <begin position="27"/>
        <end position="246"/>
    </location>
</feature>
<dbReference type="OrthoDB" id="2450074at2759"/>